<dbReference type="SUPFAM" id="SSF53335">
    <property type="entry name" value="S-adenosyl-L-methionine-dependent methyltransferases"/>
    <property type="match status" value="1"/>
</dbReference>
<dbReference type="EMBL" id="CVQH01009557">
    <property type="protein sequence ID" value="CRK18454.1"/>
    <property type="molecule type" value="Genomic_DNA"/>
</dbReference>
<proteinExistence type="predicted"/>
<evidence type="ECO:0000313" key="5">
    <source>
        <dbReference type="EMBL" id="CRK18454.1"/>
    </source>
</evidence>
<dbReference type="CDD" id="cd02440">
    <property type="entry name" value="AdoMet_MTases"/>
    <property type="match status" value="1"/>
</dbReference>
<dbReference type="GO" id="GO:0106335">
    <property type="term" value="F:tRNA (5-carboxymethyluridine(34)-5-O)-methyltransferase activity"/>
    <property type="evidence" value="ECO:0007669"/>
    <property type="project" value="TreeGrafter"/>
</dbReference>
<dbReference type="Proteomes" id="UP000044602">
    <property type="component" value="Unassembled WGS sequence"/>
</dbReference>
<keyword evidence="2" id="KW-0808">Transferase</keyword>
<dbReference type="PANTHER" id="PTHR13069:SF21">
    <property type="entry name" value="ALKYLATED DNA REPAIR PROTEIN ALKB HOMOLOG 8"/>
    <property type="match status" value="1"/>
</dbReference>
<evidence type="ECO:0000256" key="1">
    <source>
        <dbReference type="ARBA" id="ARBA00022603"/>
    </source>
</evidence>
<dbReference type="GO" id="GO:0005634">
    <property type="term" value="C:nucleus"/>
    <property type="evidence" value="ECO:0007669"/>
    <property type="project" value="TreeGrafter"/>
</dbReference>
<organism evidence="5 6">
    <name type="scientific">Verticillium longisporum</name>
    <name type="common">Verticillium dahliae var. longisporum</name>
    <dbReference type="NCBI Taxonomy" id="100787"/>
    <lineage>
        <taxon>Eukaryota</taxon>
        <taxon>Fungi</taxon>
        <taxon>Dikarya</taxon>
        <taxon>Ascomycota</taxon>
        <taxon>Pezizomycotina</taxon>
        <taxon>Sordariomycetes</taxon>
        <taxon>Hypocreomycetidae</taxon>
        <taxon>Glomerellales</taxon>
        <taxon>Plectosphaerellaceae</taxon>
        <taxon>Verticillium</taxon>
    </lineage>
</organism>
<protein>
    <recommendedName>
        <fullName evidence="4">Methyltransferase type 11 domain-containing protein</fullName>
    </recommendedName>
</protein>
<dbReference type="GO" id="GO:0030488">
    <property type="term" value="P:tRNA methylation"/>
    <property type="evidence" value="ECO:0007669"/>
    <property type="project" value="TreeGrafter"/>
</dbReference>
<feature type="non-terminal residue" evidence="5">
    <location>
        <position position="283"/>
    </location>
</feature>
<evidence type="ECO:0000256" key="2">
    <source>
        <dbReference type="ARBA" id="ARBA00022679"/>
    </source>
</evidence>
<reference evidence="5 6" key="1">
    <citation type="submission" date="2015-05" db="EMBL/GenBank/DDBJ databases">
        <authorList>
            <person name="Wang D.B."/>
            <person name="Wang M."/>
        </authorList>
    </citation>
    <scope>NUCLEOTIDE SEQUENCE [LARGE SCALE GENOMIC DNA]</scope>
    <source>
        <strain evidence="5">VL1</strain>
    </source>
</reference>
<dbReference type="GO" id="GO:0005737">
    <property type="term" value="C:cytoplasm"/>
    <property type="evidence" value="ECO:0007669"/>
    <property type="project" value="TreeGrafter"/>
</dbReference>
<keyword evidence="1" id="KW-0489">Methyltransferase</keyword>
<feature type="domain" description="Methyltransferase type 11" evidence="4">
    <location>
        <begin position="68"/>
        <end position="174"/>
    </location>
</feature>
<keyword evidence="6" id="KW-1185">Reference proteome</keyword>
<sequence length="283" mass="30587">MSTDTAAAAVASQAPTAPASEDTAATYESTHVHTVYEAIAPHFSATRHKPWPRVASFLDSLPVGAVGLDIGCGNGKYLAVSPHLHLLGSDRSANLVALARDNTGGSGAPPKKAKGDEPPVEVTTTVPSARRNEVIVADSLTLPYRLSSVDFALSIAVLHHLSTPSRRRAAVRAILDTLVPANGKALLFVWALEQRNSRRGWDASAPQDQLVPWVTKANQPKRDAAVEPAAEEKPDETWHRYYHLYKEGELDADVQAVGGVVLESGYERDNYWWAICSRGPDER</sequence>
<feature type="region of interest" description="Disordered" evidence="3">
    <location>
        <begin position="100"/>
        <end position="122"/>
    </location>
</feature>
<name>A0A0G4L920_VERLO</name>
<evidence type="ECO:0000259" key="4">
    <source>
        <dbReference type="Pfam" id="PF08241"/>
    </source>
</evidence>
<dbReference type="GO" id="GO:0000049">
    <property type="term" value="F:tRNA binding"/>
    <property type="evidence" value="ECO:0007669"/>
    <property type="project" value="TreeGrafter"/>
</dbReference>
<dbReference type="InterPro" id="IPR029063">
    <property type="entry name" value="SAM-dependent_MTases_sf"/>
</dbReference>
<evidence type="ECO:0000313" key="6">
    <source>
        <dbReference type="Proteomes" id="UP000044602"/>
    </source>
</evidence>
<dbReference type="Gene3D" id="3.40.50.150">
    <property type="entry name" value="Vaccinia Virus protein VP39"/>
    <property type="match status" value="1"/>
</dbReference>
<dbReference type="InterPro" id="IPR013216">
    <property type="entry name" value="Methyltransf_11"/>
</dbReference>
<gene>
    <name evidence="5" type="ORF">BN1708_012354</name>
</gene>
<accession>A0A0G4L920</accession>
<evidence type="ECO:0000256" key="3">
    <source>
        <dbReference type="SAM" id="MobiDB-lite"/>
    </source>
</evidence>
<feature type="region of interest" description="Disordered" evidence="3">
    <location>
        <begin position="1"/>
        <end position="24"/>
    </location>
</feature>
<dbReference type="GO" id="GO:0002098">
    <property type="term" value="P:tRNA wobble uridine modification"/>
    <property type="evidence" value="ECO:0007669"/>
    <property type="project" value="TreeGrafter"/>
</dbReference>
<feature type="compositionally biased region" description="Low complexity" evidence="3">
    <location>
        <begin position="1"/>
        <end position="20"/>
    </location>
</feature>
<dbReference type="STRING" id="100787.A0A0G4L920"/>
<dbReference type="PANTHER" id="PTHR13069">
    <property type="entry name" value="ALKYLATED DNA REPAIR PROTEIN ALKB HOMOLOG 8"/>
    <property type="match status" value="1"/>
</dbReference>
<dbReference type="AlphaFoldDB" id="A0A0G4L920"/>
<dbReference type="Pfam" id="PF08241">
    <property type="entry name" value="Methyltransf_11"/>
    <property type="match status" value="1"/>
</dbReference>
<dbReference type="GO" id="GO:0008757">
    <property type="term" value="F:S-adenosylmethionine-dependent methyltransferase activity"/>
    <property type="evidence" value="ECO:0007669"/>
    <property type="project" value="InterPro"/>
</dbReference>
<dbReference type="InterPro" id="IPR051422">
    <property type="entry name" value="AlkB_tRNA_MeTrf/Diox"/>
</dbReference>